<dbReference type="AlphaFoldDB" id="A0A1X9NCZ1"/>
<gene>
    <name evidence="5" type="ORF">BST96_18480</name>
</gene>
<dbReference type="Proteomes" id="UP000193450">
    <property type="component" value="Chromosome"/>
</dbReference>
<evidence type="ECO:0000256" key="1">
    <source>
        <dbReference type="ARBA" id="ARBA00037217"/>
    </source>
</evidence>
<feature type="domain" description="Amine oxidase" evidence="4">
    <location>
        <begin position="17"/>
        <end position="509"/>
    </location>
</feature>
<proteinExistence type="predicted"/>
<dbReference type="InterPro" id="IPR002937">
    <property type="entry name" value="Amino_oxidase"/>
</dbReference>
<dbReference type="PANTHER" id="PTHR10668:SF103">
    <property type="entry name" value="PYRIDINE NUCLEOTIDE-DISULFIDE OXIDOREDUCTASE DOMAIN-CONTAINING PROTEIN 2"/>
    <property type="match status" value="1"/>
</dbReference>
<comment type="subunit">
    <text evidence="2">Interacts with COX5B; this interaction may contribute to localize PYROXD2 to the inner face of the inner mitochondrial membrane.</text>
</comment>
<sequence length="514" mass="55461">MNNKYYDAIIIGGGHNGLSCAAYLAKAGKSVLVLEAAEQLGGLGATREFAPGFKASVAHTLPQLTNSLVDELELRKHGFQLASSDLDTIALSPEGKHITVSHGHLKGASAEDTAAYDQYLQLMQKFSDAINTFWHKTPPMVGSGHLKDLSTVGLFGWKLRTLGKDDMREMMRMIALPAQDLMDEYFASPLLKAALSWDANVGSKLAPRSPNNAVLALLFRMSGDFSGSLPLPKGGVGGLVEAMAKSASSFGAEIKTGSPVATVIVEEHRATGVTLENGETFSANTIISNADPKTSFFKLVGARYFDVQFTHRINRLRNDGFVAKVHLALDGLPNFKGLDSPTGRMMIAPSMQSIENAFDQAKYGSFAEELPMEVLIPSLHDDSLAAAGKHVLSAQVQYAPYAIKGGWQQHREQFLENVIATLEKYAPDIRSKITASELLTPEDLEQQFRVSGGHWHHAEFALDNWWMNRPTYGASQYKTPLPGFYLCGAGAHPGGGIMGAAGANAAKAILDNKQ</sequence>
<accession>A0A1X9NCZ1</accession>
<evidence type="ECO:0000256" key="2">
    <source>
        <dbReference type="ARBA" id="ARBA00038825"/>
    </source>
</evidence>
<evidence type="ECO:0000256" key="3">
    <source>
        <dbReference type="ARBA" id="ARBA00040298"/>
    </source>
</evidence>
<dbReference type="PANTHER" id="PTHR10668">
    <property type="entry name" value="PHYTOENE DEHYDROGENASE"/>
    <property type="match status" value="1"/>
</dbReference>
<dbReference type="RefSeq" id="WP_085760105.1">
    <property type="nucleotide sequence ID" value="NZ_CP019343.1"/>
</dbReference>
<dbReference type="OrthoDB" id="9774675at2"/>
<dbReference type="GO" id="GO:0016491">
    <property type="term" value="F:oxidoreductase activity"/>
    <property type="evidence" value="ECO:0007669"/>
    <property type="project" value="InterPro"/>
</dbReference>
<comment type="function">
    <text evidence="1">Probable oxidoreductase that may play a role as regulator of mitochondrial function.</text>
</comment>
<dbReference type="InterPro" id="IPR036188">
    <property type="entry name" value="FAD/NAD-bd_sf"/>
</dbReference>
<evidence type="ECO:0000313" key="6">
    <source>
        <dbReference type="Proteomes" id="UP000193450"/>
    </source>
</evidence>
<dbReference type="Pfam" id="PF01593">
    <property type="entry name" value="Amino_oxidase"/>
    <property type="match status" value="1"/>
</dbReference>
<dbReference type="SUPFAM" id="SSF51905">
    <property type="entry name" value="FAD/NAD(P)-binding domain"/>
    <property type="match status" value="1"/>
</dbReference>
<keyword evidence="6" id="KW-1185">Reference proteome</keyword>
<name>A0A1X9NCZ1_9GAMM</name>
<organism evidence="5 6">
    <name type="scientific">Oceanicoccus sagamiensis</name>
    <dbReference type="NCBI Taxonomy" id="716816"/>
    <lineage>
        <taxon>Bacteria</taxon>
        <taxon>Pseudomonadati</taxon>
        <taxon>Pseudomonadota</taxon>
        <taxon>Gammaproteobacteria</taxon>
        <taxon>Cellvibrionales</taxon>
        <taxon>Spongiibacteraceae</taxon>
        <taxon>Oceanicoccus</taxon>
    </lineage>
</organism>
<evidence type="ECO:0000313" key="5">
    <source>
        <dbReference type="EMBL" id="ARN75908.1"/>
    </source>
</evidence>
<evidence type="ECO:0000259" key="4">
    <source>
        <dbReference type="Pfam" id="PF01593"/>
    </source>
</evidence>
<dbReference type="EMBL" id="CP019343">
    <property type="protein sequence ID" value="ARN75908.1"/>
    <property type="molecule type" value="Genomic_DNA"/>
</dbReference>
<dbReference type="STRING" id="716816.BST96_18480"/>
<protein>
    <recommendedName>
        <fullName evidence="3">Pyridine nucleotide-disulfide oxidoreductase domain-containing protein 2</fullName>
    </recommendedName>
</protein>
<dbReference type="KEGG" id="osg:BST96_18480"/>
<reference evidence="5 6" key="1">
    <citation type="submission" date="2016-11" db="EMBL/GenBank/DDBJ databases">
        <title>Trade-off between light-utilization and light-protection in marine flavobacteria.</title>
        <authorList>
            <person name="Kumagai Y."/>
        </authorList>
    </citation>
    <scope>NUCLEOTIDE SEQUENCE [LARGE SCALE GENOMIC DNA]</scope>
    <source>
        <strain evidence="5 6">NBRC 107125</strain>
    </source>
</reference>
<dbReference type="Gene3D" id="3.50.50.60">
    <property type="entry name" value="FAD/NAD(P)-binding domain"/>
    <property type="match status" value="2"/>
</dbReference>